<evidence type="ECO:0008006" key="5">
    <source>
        <dbReference type="Google" id="ProtNLM"/>
    </source>
</evidence>
<organism evidence="3 4">
    <name type="scientific">Phormidesmis priestleyi</name>
    <dbReference type="NCBI Taxonomy" id="268141"/>
    <lineage>
        <taxon>Bacteria</taxon>
        <taxon>Bacillati</taxon>
        <taxon>Cyanobacteriota</taxon>
        <taxon>Cyanophyceae</taxon>
        <taxon>Leptolyngbyales</taxon>
        <taxon>Leptolyngbyaceae</taxon>
        <taxon>Phormidesmis</taxon>
    </lineage>
</organism>
<dbReference type="Proteomes" id="UP000249794">
    <property type="component" value="Unassembled WGS sequence"/>
</dbReference>
<sequence>MLIKKGLFSLLGLAFLVMGTQLPARAQTAVPAAAAVDQPALASDLLLEQQPAEQPIAESVQSAAPAENLTAESLTAENPTAENLTAENPSEATDGMVSQRSQPVAEADALAFPADGAAVDIAQARRRTSGNASSPNFIGVGADFGTGSDTSLAVISKFALSDNVSVRPSVLIGNRFAALLPVTYDFSRYSTEVGSFQILPYAGAGVSYVDRNAGSNFGGLITAGVDVPLSRQFTGNVQANYAGIFSNDSNFGVTVGVGYSFGGL</sequence>
<reference evidence="4" key="1">
    <citation type="submission" date="2018-04" db="EMBL/GenBank/DDBJ databases">
        <authorList>
            <person name="Cornet L."/>
        </authorList>
    </citation>
    <scope>NUCLEOTIDE SEQUENCE [LARGE SCALE GENOMIC DNA]</scope>
</reference>
<gene>
    <name evidence="3" type="ORF">DCF15_21285</name>
</gene>
<evidence type="ECO:0000256" key="2">
    <source>
        <dbReference type="SAM" id="SignalP"/>
    </source>
</evidence>
<evidence type="ECO:0000313" key="4">
    <source>
        <dbReference type="Proteomes" id="UP000249794"/>
    </source>
</evidence>
<accession>A0A2W4WMY6</accession>
<name>A0A2W4WMY6_9CYAN</name>
<feature type="signal peptide" evidence="2">
    <location>
        <begin position="1"/>
        <end position="26"/>
    </location>
</feature>
<evidence type="ECO:0000256" key="1">
    <source>
        <dbReference type="SAM" id="MobiDB-lite"/>
    </source>
</evidence>
<evidence type="ECO:0000313" key="3">
    <source>
        <dbReference type="EMBL" id="PZO45752.1"/>
    </source>
</evidence>
<comment type="caution">
    <text evidence="3">The sequence shown here is derived from an EMBL/GenBank/DDBJ whole genome shotgun (WGS) entry which is preliminary data.</text>
</comment>
<feature type="region of interest" description="Disordered" evidence="1">
    <location>
        <begin position="54"/>
        <end position="100"/>
    </location>
</feature>
<feature type="compositionally biased region" description="Polar residues" evidence="1">
    <location>
        <begin position="70"/>
        <end position="100"/>
    </location>
</feature>
<dbReference type="EMBL" id="QBMP01000345">
    <property type="protein sequence ID" value="PZO45752.1"/>
    <property type="molecule type" value="Genomic_DNA"/>
</dbReference>
<dbReference type="SUPFAM" id="SSF56925">
    <property type="entry name" value="OMPA-like"/>
    <property type="match status" value="1"/>
</dbReference>
<keyword evidence="2" id="KW-0732">Signal</keyword>
<protein>
    <recommendedName>
        <fullName evidence="5">Outer membrane protein beta-barrel domain-containing protein</fullName>
    </recommendedName>
</protein>
<feature type="chain" id="PRO_5016098347" description="Outer membrane protein beta-barrel domain-containing protein" evidence="2">
    <location>
        <begin position="27"/>
        <end position="264"/>
    </location>
</feature>
<dbReference type="InterPro" id="IPR011250">
    <property type="entry name" value="OMP/PagP_B-barrel"/>
</dbReference>
<proteinExistence type="predicted"/>
<reference evidence="3 4" key="2">
    <citation type="submission" date="2018-06" db="EMBL/GenBank/DDBJ databases">
        <title>Metagenomic assembly of (sub)arctic Cyanobacteria and their associated microbiome from non-axenic cultures.</title>
        <authorList>
            <person name="Baurain D."/>
        </authorList>
    </citation>
    <scope>NUCLEOTIDE SEQUENCE [LARGE SCALE GENOMIC DNA]</scope>
    <source>
        <strain evidence="3">ULC027bin1</strain>
    </source>
</reference>
<dbReference type="AlphaFoldDB" id="A0A2W4WMY6"/>